<gene>
    <name evidence="3" type="ORF">UFOPK2001_01020</name>
</gene>
<keyword evidence="1" id="KW-0560">Oxidoreductase</keyword>
<evidence type="ECO:0000259" key="2">
    <source>
        <dbReference type="Pfam" id="PF00171"/>
    </source>
</evidence>
<name>A0A6J6JMS4_9ZZZZ</name>
<dbReference type="PANTHER" id="PTHR11699">
    <property type="entry name" value="ALDEHYDE DEHYDROGENASE-RELATED"/>
    <property type="match status" value="1"/>
</dbReference>
<dbReference type="EMBL" id="CAEZVN010000123">
    <property type="protein sequence ID" value="CAB4638711.1"/>
    <property type="molecule type" value="Genomic_DNA"/>
</dbReference>
<feature type="domain" description="Aldehyde dehydrogenase" evidence="2">
    <location>
        <begin position="16"/>
        <end position="473"/>
    </location>
</feature>
<dbReference type="SUPFAM" id="SSF53720">
    <property type="entry name" value="ALDH-like"/>
    <property type="match status" value="1"/>
</dbReference>
<dbReference type="InterPro" id="IPR016162">
    <property type="entry name" value="Ald_DH_N"/>
</dbReference>
<dbReference type="NCBIfam" id="NF006916">
    <property type="entry name" value="PRK09407.1"/>
    <property type="match status" value="1"/>
</dbReference>
<evidence type="ECO:0000313" key="3">
    <source>
        <dbReference type="EMBL" id="CAB4638711.1"/>
    </source>
</evidence>
<protein>
    <submittedName>
        <fullName evidence="3">Unannotated protein</fullName>
    </submittedName>
</protein>
<dbReference type="AlphaFoldDB" id="A0A6J6JMS4"/>
<dbReference type="InterPro" id="IPR029510">
    <property type="entry name" value="Ald_DH_CS_GLU"/>
</dbReference>
<dbReference type="InterPro" id="IPR015590">
    <property type="entry name" value="Aldehyde_DH_dom"/>
</dbReference>
<dbReference type="Gene3D" id="3.40.605.10">
    <property type="entry name" value="Aldehyde Dehydrogenase, Chain A, domain 1"/>
    <property type="match status" value="1"/>
</dbReference>
<dbReference type="Pfam" id="PF00171">
    <property type="entry name" value="Aldedh"/>
    <property type="match status" value="1"/>
</dbReference>
<evidence type="ECO:0000256" key="1">
    <source>
        <dbReference type="ARBA" id="ARBA00023002"/>
    </source>
</evidence>
<organism evidence="3">
    <name type="scientific">freshwater metagenome</name>
    <dbReference type="NCBI Taxonomy" id="449393"/>
    <lineage>
        <taxon>unclassified sequences</taxon>
        <taxon>metagenomes</taxon>
        <taxon>ecological metagenomes</taxon>
    </lineage>
</organism>
<sequence length="506" mass="53843">MSETSLTSLLGHLPASQDSVAIHNPTNGKKIYDLPQLSATAVAKAVEEARAAQKNWGEVSPAQRAQILLRTHDLLMKNQDRLIELLQLETGKAKSHAFEEVAGAYGAARYFGKISAKALKPKRTKAGVPVLTKTWVEHAPLGVVGVITPWNYPLALTMLDVLPALAAGNSVVQKADNQTALTVLFARHLAIEAGIPDSVWTVVVGNGAEVGNAITDHADYVAFTGSTATGRLVAERAAKRLIGYSLELGGKNPMIVLEGANLKRAADLALAGAFGSAGQLCVSLERVYVPNHLKDELTAELAARTHKMTVGASKNFDMDMGTLAGQAQLDRVSGFVDQAIESGAKIVSGGHALPELGPYFYAPTVITDVTSAADLYRKEVFGPLLDVEGYDSIAEAIELANDTEYGLNASVVGPKREALRVASQLMAGSVNINEGFRATFASMESPMGGMKNSGKGRRNGVEGLLRFTETRTVGIASGILRLPVRAKDYNTMAPLMVLLMKALRRF</sequence>
<reference evidence="3" key="1">
    <citation type="submission" date="2020-05" db="EMBL/GenBank/DDBJ databases">
        <authorList>
            <person name="Chiriac C."/>
            <person name="Salcher M."/>
            <person name="Ghai R."/>
            <person name="Kavagutti S V."/>
        </authorList>
    </citation>
    <scope>NUCLEOTIDE SEQUENCE</scope>
</reference>
<accession>A0A6J6JMS4</accession>
<proteinExistence type="predicted"/>
<dbReference type="PROSITE" id="PS00687">
    <property type="entry name" value="ALDEHYDE_DEHYDR_GLU"/>
    <property type="match status" value="1"/>
</dbReference>
<dbReference type="InterPro" id="IPR016161">
    <property type="entry name" value="Ald_DH/histidinol_DH"/>
</dbReference>
<dbReference type="Gene3D" id="3.40.309.10">
    <property type="entry name" value="Aldehyde Dehydrogenase, Chain A, domain 2"/>
    <property type="match status" value="1"/>
</dbReference>
<dbReference type="InterPro" id="IPR016163">
    <property type="entry name" value="Ald_DH_C"/>
</dbReference>
<dbReference type="GO" id="GO:0016620">
    <property type="term" value="F:oxidoreductase activity, acting on the aldehyde or oxo group of donors, NAD or NADP as acceptor"/>
    <property type="evidence" value="ECO:0007669"/>
    <property type="project" value="InterPro"/>
</dbReference>